<feature type="region of interest" description="Disordered" evidence="1">
    <location>
        <begin position="1"/>
        <end position="40"/>
    </location>
</feature>
<proteinExistence type="predicted"/>
<keyword evidence="3" id="KW-1185">Reference proteome</keyword>
<sequence length="205" mass="23722">MNDSQSREMVDEDDDTIQDAPSIKQKRRGTPSGNDSDKKMEQYTATTFVEKARFYLSQSPPDLVQSSEKIWFAAVYAVKKLFLTSGGIDLKSHKALNYFCRFALANSGLPTDRGFFLFDTWTKAEKMHQDVYGSWNFRSHEYAQIITDVETFVKDFDNFDQRKLWDEFERKFIVGTEQNVTVKKVSPQTINLGGFCFKSEYSVFV</sequence>
<protein>
    <recommendedName>
        <fullName evidence="4">HEPN domain-containing protein</fullName>
    </recommendedName>
</protein>
<reference evidence="2 3" key="1">
    <citation type="submission" date="2020-04" db="EMBL/GenBank/DDBJ databases">
        <authorList>
            <person name="Laetsch R D."/>
            <person name="Stevens L."/>
            <person name="Kumar S."/>
            <person name="Blaxter L. M."/>
        </authorList>
    </citation>
    <scope>NUCLEOTIDE SEQUENCE [LARGE SCALE GENOMIC DNA]</scope>
</reference>
<evidence type="ECO:0008006" key="4">
    <source>
        <dbReference type="Google" id="ProtNLM"/>
    </source>
</evidence>
<dbReference type="Proteomes" id="UP000494206">
    <property type="component" value="Unassembled WGS sequence"/>
</dbReference>
<gene>
    <name evidence="2" type="ORF">CBOVIS_LOCUS1439</name>
</gene>
<evidence type="ECO:0000256" key="1">
    <source>
        <dbReference type="SAM" id="MobiDB-lite"/>
    </source>
</evidence>
<comment type="caution">
    <text evidence="2">The sequence shown here is derived from an EMBL/GenBank/DDBJ whole genome shotgun (WGS) entry which is preliminary data.</text>
</comment>
<evidence type="ECO:0000313" key="3">
    <source>
        <dbReference type="Proteomes" id="UP000494206"/>
    </source>
</evidence>
<dbReference type="AlphaFoldDB" id="A0A8S1EF33"/>
<dbReference type="EMBL" id="CADEPM010000001">
    <property type="protein sequence ID" value="CAB3398126.1"/>
    <property type="molecule type" value="Genomic_DNA"/>
</dbReference>
<name>A0A8S1EF33_9PELO</name>
<accession>A0A8S1EF33</accession>
<dbReference type="OrthoDB" id="5867309at2759"/>
<organism evidence="2 3">
    <name type="scientific">Caenorhabditis bovis</name>
    <dbReference type="NCBI Taxonomy" id="2654633"/>
    <lineage>
        <taxon>Eukaryota</taxon>
        <taxon>Metazoa</taxon>
        <taxon>Ecdysozoa</taxon>
        <taxon>Nematoda</taxon>
        <taxon>Chromadorea</taxon>
        <taxon>Rhabditida</taxon>
        <taxon>Rhabditina</taxon>
        <taxon>Rhabditomorpha</taxon>
        <taxon>Rhabditoidea</taxon>
        <taxon>Rhabditidae</taxon>
        <taxon>Peloderinae</taxon>
        <taxon>Caenorhabditis</taxon>
    </lineage>
</organism>
<dbReference type="Gene3D" id="1.20.120.330">
    <property type="entry name" value="Nucleotidyltransferases domain 2"/>
    <property type="match status" value="1"/>
</dbReference>
<evidence type="ECO:0000313" key="2">
    <source>
        <dbReference type="EMBL" id="CAB3398126.1"/>
    </source>
</evidence>